<evidence type="ECO:0000313" key="2">
    <source>
        <dbReference type="Proteomes" id="UP001218488"/>
    </source>
</evidence>
<accession>A0AC61YVQ4</accession>
<dbReference type="EMBL" id="CP121752">
    <property type="protein sequence ID" value="WGD97083.1"/>
    <property type="molecule type" value="Genomic_DNA"/>
</dbReference>
<organism evidence="1 2">
    <name type="scientific">Bacillus safensis</name>
    <dbReference type="NCBI Taxonomy" id="561879"/>
    <lineage>
        <taxon>Bacteria</taxon>
        <taxon>Bacillati</taxon>
        <taxon>Bacillota</taxon>
        <taxon>Bacilli</taxon>
        <taxon>Bacillales</taxon>
        <taxon>Bacillaceae</taxon>
        <taxon>Bacillus</taxon>
    </lineage>
</organism>
<gene>
    <name evidence="1" type="ORF">P5627_14675</name>
</gene>
<proteinExistence type="predicted"/>
<name>A0AC61YVQ4_BACIA</name>
<evidence type="ECO:0000313" key="1">
    <source>
        <dbReference type="EMBL" id="WGD97083.1"/>
    </source>
</evidence>
<sequence length="355" mass="40634">MEYPFKNLVFEGGGIKGIAYVGVLEILEKHKILDNVERVGGTSAGAIVAMLVSLGYSSSELEKSLREMDLEQFMDSDFGVVRDTFRMITDDHGWYKGRKFMKWIESRIEEKGIDKNVTFKEIQDNPKFKNIYIQGTNLSTYRTETFSAEDPKFADMKIKDAVRISMSIPIFFAAVKLNGCFYVDGGLLSNYPVRLFDREKYVETEHSEETELYKELNVSLEIEAYKEMDSSSLSLESSFIPGKYVYNKETLGFRLDSKNDIEIFSGLALPKEHEINTFFDFIWSLVSTIMEQQANQQLIGDDMDRTVFVDTGNVSSINFSISTDEQNELIKSGKKSCEEYLSKYKNPETILRNSV</sequence>
<protein>
    <submittedName>
        <fullName evidence="1">Patatin-like phospholipase family protein</fullName>
    </submittedName>
</protein>
<dbReference type="Proteomes" id="UP001218488">
    <property type="component" value="Chromosome"/>
</dbReference>
<reference evidence="1" key="1">
    <citation type="submission" date="2025-02" db="EMBL/GenBank/DDBJ databases">
        <title>Complete genome sequences of 52 Bacillus and Priestia strains isolated from West-African fermentations and 26 reference strains from the DSMZ collection.</title>
        <authorList>
            <person name="Wiedenbein E.S."/>
            <person name="Canoy T.S."/>
            <person name="Hui Y."/>
            <person name="Parkouda C."/>
            <person name="Dawende C."/>
            <person name="Ametefe E."/>
            <person name="Jespersen L."/>
            <person name="Nielsen D.S."/>
        </authorList>
    </citation>
    <scope>NUCLEOTIDE SEQUENCE</scope>
    <source>
        <strain evidence="1">PRO33</strain>
    </source>
</reference>